<reference evidence="2 3" key="1">
    <citation type="submission" date="2016-01" db="EMBL/GenBank/DDBJ databases">
        <title>Complete genome and mega plasmid sequence of Sphingomonas panacis DCY99 elicits systemic resistance in rice to Xanthomonas oryzae.</title>
        <authorList>
            <person name="Kim Y.J."/>
            <person name="Yang D.C."/>
            <person name="Sing P."/>
        </authorList>
    </citation>
    <scope>NUCLEOTIDE SEQUENCE [LARGE SCALE GENOMIC DNA]</scope>
    <source>
        <strain evidence="2 3">DCY99</strain>
    </source>
</reference>
<dbReference type="PROSITE" id="PS50995">
    <property type="entry name" value="HTH_MARR_2"/>
    <property type="match status" value="1"/>
</dbReference>
<dbReference type="SUPFAM" id="SSF46785">
    <property type="entry name" value="Winged helix' DNA-binding domain"/>
    <property type="match status" value="1"/>
</dbReference>
<keyword evidence="3" id="KW-1185">Reference proteome</keyword>
<organism evidence="2 3">
    <name type="scientific">Sphingomonas panacis</name>
    <dbReference type="NCBI Taxonomy" id="1560345"/>
    <lineage>
        <taxon>Bacteria</taxon>
        <taxon>Pseudomonadati</taxon>
        <taxon>Pseudomonadota</taxon>
        <taxon>Alphaproteobacteria</taxon>
        <taxon>Sphingomonadales</taxon>
        <taxon>Sphingomonadaceae</taxon>
        <taxon>Sphingomonas</taxon>
    </lineage>
</organism>
<dbReference type="InterPro" id="IPR052526">
    <property type="entry name" value="HTH-type_Bedaq_tolerance"/>
</dbReference>
<dbReference type="GO" id="GO:0003700">
    <property type="term" value="F:DNA-binding transcription factor activity"/>
    <property type="evidence" value="ECO:0007669"/>
    <property type="project" value="InterPro"/>
</dbReference>
<dbReference type="Pfam" id="PF01047">
    <property type="entry name" value="MarR"/>
    <property type="match status" value="1"/>
</dbReference>
<dbReference type="RefSeq" id="WP_069206483.1">
    <property type="nucleotide sequence ID" value="NZ_CP014168.1"/>
</dbReference>
<sequence length="147" mass="15939">MNNQNSPSAAVALASELRGFAGKLKRRLREQADVGDLTHSQISVLLRLESEGASTTSALARAEGMKSQSMGAVIAALEAMGFVTGAPDPTDRRQTLLSLSDACRRWIAEGRALRQDWLSRMIDAKLSPQEQEQLSAVLPLLHRIVSD</sequence>
<evidence type="ECO:0000313" key="3">
    <source>
        <dbReference type="Proteomes" id="UP000094256"/>
    </source>
</evidence>
<evidence type="ECO:0000313" key="2">
    <source>
        <dbReference type="EMBL" id="AOH85955.1"/>
    </source>
</evidence>
<dbReference type="InterPro" id="IPR000835">
    <property type="entry name" value="HTH_MarR-typ"/>
</dbReference>
<dbReference type="OrthoDB" id="511972at2"/>
<dbReference type="InterPro" id="IPR036390">
    <property type="entry name" value="WH_DNA-bd_sf"/>
</dbReference>
<dbReference type="InterPro" id="IPR036388">
    <property type="entry name" value="WH-like_DNA-bd_sf"/>
</dbReference>
<dbReference type="Gene3D" id="1.10.287.100">
    <property type="match status" value="1"/>
</dbReference>
<gene>
    <name evidence="2" type="ORF">AWL63_20345</name>
</gene>
<proteinExistence type="predicted"/>
<feature type="domain" description="HTH marR-type" evidence="1">
    <location>
        <begin position="10"/>
        <end position="143"/>
    </location>
</feature>
<accession>A0A1B3ZEV6</accession>
<dbReference type="Proteomes" id="UP000094256">
    <property type="component" value="Chromosome"/>
</dbReference>
<dbReference type="PANTHER" id="PTHR39515">
    <property type="entry name" value="CONSERVED PROTEIN"/>
    <property type="match status" value="1"/>
</dbReference>
<dbReference type="STRING" id="1560345.AWL63_20345"/>
<dbReference type="EMBL" id="CP014168">
    <property type="protein sequence ID" value="AOH85955.1"/>
    <property type="molecule type" value="Genomic_DNA"/>
</dbReference>
<evidence type="ECO:0000259" key="1">
    <source>
        <dbReference type="PROSITE" id="PS50995"/>
    </source>
</evidence>
<dbReference type="PANTHER" id="PTHR39515:SF2">
    <property type="entry name" value="HTH-TYPE TRANSCRIPTIONAL REGULATOR RV0880"/>
    <property type="match status" value="1"/>
</dbReference>
<dbReference type="AlphaFoldDB" id="A0A1B3ZEV6"/>
<dbReference type="SMART" id="SM00347">
    <property type="entry name" value="HTH_MARR"/>
    <property type="match status" value="1"/>
</dbReference>
<dbReference type="Gene3D" id="1.10.10.10">
    <property type="entry name" value="Winged helix-like DNA-binding domain superfamily/Winged helix DNA-binding domain"/>
    <property type="match status" value="1"/>
</dbReference>
<protein>
    <submittedName>
        <fullName evidence="2">MarR family transcriptional regulator</fullName>
    </submittedName>
</protein>
<name>A0A1B3ZEV6_9SPHN</name>
<dbReference type="KEGG" id="span:AWL63_20345"/>